<dbReference type="InterPro" id="IPR004462">
    <property type="entry name" value="Desulfoferrodoxin_N"/>
</dbReference>
<evidence type="ECO:0000256" key="9">
    <source>
        <dbReference type="ARBA" id="ARBA00024690"/>
    </source>
</evidence>
<dbReference type="Pfam" id="PF06397">
    <property type="entry name" value="Desulfoferrod_N"/>
    <property type="match status" value="1"/>
</dbReference>
<dbReference type="GO" id="GO:0019430">
    <property type="term" value="P:removal of superoxide radicals"/>
    <property type="evidence" value="ECO:0007669"/>
    <property type="project" value="InterPro"/>
</dbReference>
<keyword evidence="7" id="KW-0249">Electron transport</keyword>
<sequence length="125" mass="13823">MKSNEIYFCPKTGITVEIISGGNGTLSCNGEPMQLMTENTVDAAKEKHIPVVQKTSDGIKVNVGAVTHPMEDKHYIGWIEVVTKNGETLRKDLKPSDSPEAEFKFDGEADKIRGYCNLHGLWKTL</sequence>
<keyword evidence="6 12" id="KW-0479">Metal-binding</keyword>
<evidence type="ECO:0000256" key="12">
    <source>
        <dbReference type="PIRSR" id="PIRSR604793-1"/>
    </source>
</evidence>
<dbReference type="InterPro" id="IPR051233">
    <property type="entry name" value="Desulfoferrodoxin_SOR"/>
</dbReference>
<dbReference type="InterPro" id="IPR004793">
    <property type="entry name" value="Desulfoferrodoxin_rbo"/>
</dbReference>
<evidence type="ECO:0000256" key="10">
    <source>
        <dbReference type="ARBA" id="ARBA00031398"/>
    </source>
</evidence>
<name>A0A7X2T1X3_9CLOT</name>
<dbReference type="NCBIfam" id="TIGR00320">
    <property type="entry name" value="dfx_rbo"/>
    <property type="match status" value="1"/>
</dbReference>
<dbReference type="EC" id="1.15.1.2" evidence="3"/>
<evidence type="ECO:0000256" key="1">
    <source>
        <dbReference type="ARBA" id="ARBA00001973"/>
    </source>
</evidence>
<dbReference type="PROSITE" id="PS51257">
    <property type="entry name" value="PROKAR_LIPOPROTEIN"/>
    <property type="match status" value="1"/>
</dbReference>
<feature type="binding site" evidence="12">
    <location>
        <position position="48"/>
    </location>
    <ligand>
        <name>Fe cation</name>
        <dbReference type="ChEBI" id="CHEBI:24875"/>
        <label>1</label>
    </ligand>
</feature>
<comment type="cofactor">
    <cofactor evidence="12">
        <name>Fe(2+)</name>
        <dbReference type="ChEBI" id="CHEBI:29033"/>
    </cofactor>
    <text evidence="12">Binds 1 Fe(2+) ion per subunit. The iron ion 2 is coordinated via four histidines and one cysteine residue.</text>
</comment>
<feature type="binding site" evidence="12">
    <location>
        <position position="119"/>
    </location>
    <ligand>
        <name>Fe cation</name>
        <dbReference type="ChEBI" id="CHEBI:24875"/>
        <label>2</label>
        <note>catalytic</note>
    </ligand>
</feature>
<evidence type="ECO:0000256" key="6">
    <source>
        <dbReference type="ARBA" id="ARBA00022723"/>
    </source>
</evidence>
<evidence type="ECO:0000313" key="15">
    <source>
        <dbReference type="EMBL" id="MSR92161.1"/>
    </source>
</evidence>
<keyword evidence="8 12" id="KW-0408">Iron</keyword>
<comment type="cofactor">
    <cofactor evidence="1">
        <name>Cu(2+)</name>
        <dbReference type="ChEBI" id="CHEBI:29036"/>
    </cofactor>
</comment>
<dbReference type="NCBIfam" id="TIGR00332">
    <property type="entry name" value="neela_ferrous"/>
    <property type="match status" value="1"/>
</dbReference>
<comment type="caution">
    <text evidence="15">The sequence shown here is derived from an EMBL/GenBank/DDBJ whole genome shotgun (WGS) entry which is preliminary data.</text>
</comment>
<gene>
    <name evidence="15" type="ORF">FYJ33_12340</name>
</gene>
<keyword evidence="5" id="KW-0813">Transport</keyword>
<feature type="binding site" evidence="12">
    <location>
        <position position="74"/>
    </location>
    <ligand>
        <name>Fe cation</name>
        <dbReference type="ChEBI" id="CHEBI:24875"/>
        <label>1</label>
    </ligand>
</feature>
<dbReference type="AlphaFoldDB" id="A0A7X2T1X3"/>
<reference evidence="15 16" key="1">
    <citation type="submission" date="2019-08" db="EMBL/GenBank/DDBJ databases">
        <title>In-depth cultivation of the pig gut microbiome towards novel bacterial diversity and tailored functional studies.</title>
        <authorList>
            <person name="Wylensek D."/>
            <person name="Hitch T.C.A."/>
            <person name="Clavel T."/>
        </authorList>
    </citation>
    <scope>NUCLEOTIDE SEQUENCE [LARGE SCALE GENOMIC DNA]</scope>
    <source>
        <strain evidence="15 16">WCA-383-APC-5B</strain>
    </source>
</reference>
<dbReference type="Proteomes" id="UP000460287">
    <property type="component" value="Unassembled WGS sequence"/>
</dbReference>
<evidence type="ECO:0000256" key="11">
    <source>
        <dbReference type="ARBA" id="ARBA00047448"/>
    </source>
</evidence>
<dbReference type="RefSeq" id="WP_154532057.1">
    <property type="nucleotide sequence ID" value="NZ_JAQXTV010000253.1"/>
</dbReference>
<accession>A0A7X2T1X3</accession>
<dbReference type="InterPro" id="IPR036073">
    <property type="entry name" value="Desulfoferrodoxin_Fe-bd_dom_sf"/>
</dbReference>
<keyword evidence="16" id="KW-1185">Reference proteome</keyword>
<organism evidence="15 16">
    <name type="scientific">Inconstantimicrobium porci</name>
    <dbReference type="NCBI Taxonomy" id="2652291"/>
    <lineage>
        <taxon>Bacteria</taxon>
        <taxon>Bacillati</taxon>
        <taxon>Bacillota</taxon>
        <taxon>Clostridia</taxon>
        <taxon>Eubacteriales</taxon>
        <taxon>Clostridiaceae</taxon>
        <taxon>Inconstantimicrobium</taxon>
    </lineage>
</organism>
<protein>
    <recommendedName>
        <fullName evidence="4">Desulfoferrodoxin</fullName>
        <ecNumber evidence="3">1.15.1.2</ecNumber>
    </recommendedName>
    <alternativeName>
        <fullName evidence="10">Superoxide reductase</fullName>
    </alternativeName>
</protein>
<proteinExistence type="inferred from homology"/>
<evidence type="ECO:0000259" key="14">
    <source>
        <dbReference type="Pfam" id="PF06397"/>
    </source>
</evidence>
<feature type="domain" description="Desulfoferrodoxin N-terminal" evidence="14">
    <location>
        <begin position="3"/>
        <end position="36"/>
    </location>
</feature>
<dbReference type="PANTHER" id="PTHR36541:SF1">
    <property type="entry name" value="SUPEROXIDE REDUCTASE-RELATED"/>
    <property type="match status" value="1"/>
</dbReference>
<dbReference type="Pfam" id="PF01880">
    <property type="entry name" value="Desulfoferrodox"/>
    <property type="match status" value="1"/>
</dbReference>
<feature type="binding site" evidence="12">
    <location>
        <position position="28"/>
    </location>
    <ligand>
        <name>Fe cation</name>
        <dbReference type="ChEBI" id="CHEBI:24875"/>
        <label>1</label>
    </ligand>
</feature>
<evidence type="ECO:0000256" key="3">
    <source>
        <dbReference type="ARBA" id="ARBA00012679"/>
    </source>
</evidence>
<dbReference type="GO" id="GO:0050605">
    <property type="term" value="F:superoxide reductase activity"/>
    <property type="evidence" value="ECO:0007669"/>
    <property type="project" value="UniProtKB-EC"/>
</dbReference>
<dbReference type="InterPro" id="IPR002742">
    <property type="entry name" value="Desulfoferrodoxin_Fe-bd_dom"/>
</dbReference>
<comment type="cofactor">
    <cofactor evidence="12">
        <name>Fe(3+)</name>
        <dbReference type="ChEBI" id="CHEBI:29034"/>
    </cofactor>
    <text evidence="12">Binds 1 Fe(3+) ion per subunit. The iron ion 1 is coordinated via 4 cysteine residues.</text>
</comment>
<comment type="function">
    <text evidence="9">Catalyzes the one-electron reduction of superoxide anion radical to hydrogen peroxide at a nonheme ferrous iron center. Plays a fundamental role in case of oxidative stress via its superoxide detoxification activity.</text>
</comment>
<dbReference type="SUPFAM" id="SSF49367">
    <property type="entry name" value="Superoxide reductase-like"/>
    <property type="match status" value="1"/>
</dbReference>
<dbReference type="GO" id="GO:0005506">
    <property type="term" value="F:iron ion binding"/>
    <property type="evidence" value="ECO:0007669"/>
    <property type="project" value="InterPro"/>
</dbReference>
<dbReference type="PANTHER" id="PTHR36541">
    <property type="entry name" value="SUPEROXIDE REDUCTASE-RELATED"/>
    <property type="match status" value="1"/>
</dbReference>
<comment type="similarity">
    <text evidence="2">Belongs to the desulfoferrodoxin family.</text>
</comment>
<evidence type="ECO:0000256" key="2">
    <source>
        <dbReference type="ARBA" id="ARBA00005941"/>
    </source>
</evidence>
<feature type="binding site" evidence="12">
    <location>
        <position position="9"/>
    </location>
    <ligand>
        <name>Fe cation</name>
        <dbReference type="ChEBI" id="CHEBI:24875"/>
        <label>1</label>
    </ligand>
</feature>
<evidence type="ECO:0000256" key="8">
    <source>
        <dbReference type="ARBA" id="ARBA00023004"/>
    </source>
</evidence>
<evidence type="ECO:0000256" key="5">
    <source>
        <dbReference type="ARBA" id="ARBA00022448"/>
    </source>
</evidence>
<dbReference type="Gene3D" id="2.60.40.730">
    <property type="entry name" value="SOR catalytic domain"/>
    <property type="match status" value="1"/>
</dbReference>
<dbReference type="EMBL" id="VULX01000024">
    <property type="protein sequence ID" value="MSR92161.1"/>
    <property type="molecule type" value="Genomic_DNA"/>
</dbReference>
<feature type="binding site" evidence="12">
    <location>
        <position position="116"/>
    </location>
    <ligand>
        <name>Fe cation</name>
        <dbReference type="ChEBI" id="CHEBI:24875"/>
        <label>2</label>
        <note>catalytic</note>
    </ligand>
</feature>
<comment type="catalytic activity">
    <reaction evidence="11">
        <text>reduced [rubredoxin] + superoxide + 2 H(+) = oxidized [rubredoxin] + H2O2</text>
        <dbReference type="Rhea" id="RHEA:21324"/>
        <dbReference type="Rhea" id="RHEA-COMP:10302"/>
        <dbReference type="Rhea" id="RHEA-COMP:10303"/>
        <dbReference type="ChEBI" id="CHEBI:15378"/>
        <dbReference type="ChEBI" id="CHEBI:16240"/>
        <dbReference type="ChEBI" id="CHEBI:18421"/>
        <dbReference type="ChEBI" id="CHEBI:29033"/>
        <dbReference type="ChEBI" id="CHEBI:29034"/>
        <dbReference type="EC" id="1.15.1.2"/>
    </reaction>
</comment>
<dbReference type="SUPFAM" id="SSF57802">
    <property type="entry name" value="Rubredoxin-like"/>
    <property type="match status" value="1"/>
</dbReference>
<evidence type="ECO:0000256" key="4">
    <source>
        <dbReference type="ARBA" id="ARBA00014839"/>
    </source>
</evidence>
<evidence type="ECO:0000259" key="13">
    <source>
        <dbReference type="Pfam" id="PF01880"/>
    </source>
</evidence>
<evidence type="ECO:0000313" key="16">
    <source>
        <dbReference type="Proteomes" id="UP000460287"/>
    </source>
</evidence>
<evidence type="ECO:0000256" key="7">
    <source>
        <dbReference type="ARBA" id="ARBA00022982"/>
    </source>
</evidence>
<feature type="binding site" evidence="12">
    <location>
        <position position="68"/>
    </location>
    <ligand>
        <name>Fe cation</name>
        <dbReference type="ChEBI" id="CHEBI:24875"/>
        <label>1</label>
    </ligand>
</feature>
<feature type="domain" description="Desulfoferrodoxin ferrous iron-binding" evidence="13">
    <location>
        <begin position="41"/>
        <end position="124"/>
    </location>
</feature>